<evidence type="ECO:0000256" key="1">
    <source>
        <dbReference type="ARBA" id="ARBA00004141"/>
    </source>
</evidence>
<reference evidence="7 8" key="1">
    <citation type="submission" date="2024-01" db="EMBL/GenBank/DDBJ databases">
        <authorList>
            <person name="Allen C."/>
            <person name="Tagirdzhanova G."/>
        </authorList>
    </citation>
    <scope>NUCLEOTIDE SEQUENCE [LARGE SCALE GENOMIC DNA]</scope>
</reference>
<evidence type="ECO:0000313" key="8">
    <source>
        <dbReference type="Proteomes" id="UP001642482"/>
    </source>
</evidence>
<dbReference type="Pfam" id="PF04479">
    <property type="entry name" value="RTA1"/>
    <property type="match status" value="1"/>
</dbReference>
<keyword evidence="4 6" id="KW-0472">Membrane</keyword>
<organism evidence="7 8">
    <name type="scientific">Sporothrix eucalyptigena</name>
    <dbReference type="NCBI Taxonomy" id="1812306"/>
    <lineage>
        <taxon>Eukaryota</taxon>
        <taxon>Fungi</taxon>
        <taxon>Dikarya</taxon>
        <taxon>Ascomycota</taxon>
        <taxon>Pezizomycotina</taxon>
        <taxon>Sordariomycetes</taxon>
        <taxon>Sordariomycetidae</taxon>
        <taxon>Ophiostomatales</taxon>
        <taxon>Ophiostomataceae</taxon>
        <taxon>Sporothrix</taxon>
    </lineage>
</organism>
<accession>A0ABP0CRR0</accession>
<gene>
    <name evidence="7" type="ORF">SEUCBS140593_008881</name>
</gene>
<dbReference type="InterPro" id="IPR007568">
    <property type="entry name" value="RTA1"/>
</dbReference>
<proteinExistence type="predicted"/>
<feature type="transmembrane region" description="Helical" evidence="6">
    <location>
        <begin position="20"/>
        <end position="39"/>
    </location>
</feature>
<dbReference type="Proteomes" id="UP001642482">
    <property type="component" value="Unassembled WGS sequence"/>
</dbReference>
<dbReference type="EMBL" id="CAWUHD010000132">
    <property type="protein sequence ID" value="CAK7234257.1"/>
    <property type="molecule type" value="Genomic_DNA"/>
</dbReference>
<keyword evidence="8" id="KW-1185">Reference proteome</keyword>
<feature type="region of interest" description="Disordered" evidence="5">
    <location>
        <begin position="300"/>
        <end position="325"/>
    </location>
</feature>
<name>A0ABP0CRR0_9PEZI</name>
<sequence>MPTLQMFEGKVYLWKYIPSLPLAISFLSVFLVVTVAHLWKMVRTKLWFCTPFVLGGVFEVIGYVNRAAAYNATGSLIPYLLQSLFLLLAPIFFAATLYMVYSRIVRAVHGERLSLIPPRWTTRIFVLLDLTFLSVQSNGGGLLAKTKTARLGSYIVVAGLILQVLGFLGFMACCIVFHRRFAASQRHRRARQYMDDAEQPSGNHHLSDGIPVTSLPWQSVLYMLYATSVAILARNLFRIVEFIMGTDGYLQAHEWPVYSFDGGLMLIVMLVFFIWHPSTLRPAGGTDAIEQRESMIELTGNETAFGSDRGRERSRSSGTQSENKSRFELEDWFWPSKVWSLAKKTRRK</sequence>
<evidence type="ECO:0000256" key="6">
    <source>
        <dbReference type="SAM" id="Phobius"/>
    </source>
</evidence>
<comment type="caution">
    <text evidence="7">The sequence shown here is derived from an EMBL/GenBank/DDBJ whole genome shotgun (WGS) entry which is preliminary data.</text>
</comment>
<evidence type="ECO:0000256" key="2">
    <source>
        <dbReference type="ARBA" id="ARBA00022692"/>
    </source>
</evidence>
<comment type="subcellular location">
    <subcellularLocation>
        <location evidence="1">Membrane</location>
        <topology evidence="1">Multi-pass membrane protein</topology>
    </subcellularLocation>
</comment>
<evidence type="ECO:0008006" key="9">
    <source>
        <dbReference type="Google" id="ProtNLM"/>
    </source>
</evidence>
<feature type="transmembrane region" description="Helical" evidence="6">
    <location>
        <begin position="46"/>
        <end position="64"/>
    </location>
</feature>
<dbReference type="PANTHER" id="PTHR31465">
    <property type="entry name" value="PROTEIN RTA1-RELATED"/>
    <property type="match status" value="1"/>
</dbReference>
<feature type="transmembrane region" description="Helical" evidence="6">
    <location>
        <begin position="120"/>
        <end position="139"/>
    </location>
</feature>
<feature type="transmembrane region" description="Helical" evidence="6">
    <location>
        <begin position="76"/>
        <end position="100"/>
    </location>
</feature>
<keyword evidence="3 6" id="KW-1133">Transmembrane helix</keyword>
<evidence type="ECO:0000313" key="7">
    <source>
        <dbReference type="EMBL" id="CAK7234257.1"/>
    </source>
</evidence>
<keyword evidence="2 6" id="KW-0812">Transmembrane</keyword>
<evidence type="ECO:0000256" key="4">
    <source>
        <dbReference type="ARBA" id="ARBA00023136"/>
    </source>
</evidence>
<evidence type="ECO:0000256" key="5">
    <source>
        <dbReference type="SAM" id="MobiDB-lite"/>
    </source>
</evidence>
<feature type="transmembrane region" description="Helical" evidence="6">
    <location>
        <begin position="151"/>
        <end position="178"/>
    </location>
</feature>
<feature type="transmembrane region" description="Helical" evidence="6">
    <location>
        <begin position="220"/>
        <end position="237"/>
    </location>
</feature>
<evidence type="ECO:0000256" key="3">
    <source>
        <dbReference type="ARBA" id="ARBA00022989"/>
    </source>
</evidence>
<feature type="transmembrane region" description="Helical" evidence="6">
    <location>
        <begin position="257"/>
        <end position="275"/>
    </location>
</feature>
<dbReference type="PANTHER" id="PTHR31465:SF27">
    <property type="entry name" value="DOMAIN PROTEIN, PUTATIVE (AFU_ORTHOLOGUE AFUA_3G01030)-RELATED"/>
    <property type="match status" value="1"/>
</dbReference>
<protein>
    <recommendedName>
        <fullName evidence="9">RTA1 domain protein</fullName>
    </recommendedName>
</protein>